<evidence type="ECO:0000256" key="13">
    <source>
        <dbReference type="ARBA" id="ARBA00023034"/>
    </source>
</evidence>
<dbReference type="Pfam" id="PF04961">
    <property type="entry name" value="FTCD_C"/>
    <property type="match status" value="1"/>
</dbReference>
<comment type="subcellular location">
    <subcellularLocation>
        <location evidence="1">Cytoplasm</location>
        <location evidence="1">Cytoskeleton</location>
        <location evidence="1">Microtubule organizing center</location>
        <location evidence="1">Centrosome</location>
        <location evidence="1">Centriole</location>
    </subcellularLocation>
    <subcellularLocation>
        <location evidence="2">Golgi apparatus</location>
    </subcellularLocation>
</comment>
<sequence length="564" mass="62290">MQKQLIECVPNISEGRNTEKINTIAHIVETVEGVKLLDIDPGKATNRTVITFVGEPEQVIEAAFQLIKKAAELIDMRYQKGEHPRFGATDVCPLVPISGITLEETARYAHKLGERVGKELGIPGYFYETAARENKRKNLANCRAGEYEGLPKKLIAPEWKPDFGPAEFNDSVSKTGAIAISARDFLIAYNINLNTTSTRRANAIAFDMREAGRIKREGNPITGKKVIDNNGEPVRIPGKLKAVKGIGWYIEEYGIAQISYNLTNISITPMHIAFDETAKIAEERGLRVTGSELVGLIPLKAMLAAADYFLEKQQRSLGISEKEKIKIAVKSLGLDDLKPFNPQEKIIEYVLNKDASKKLIDLSLSDFADVTASESVAPGGGSIAAYTGALGAALGAMVANLSSHKAGWDDKWKYYSDWAEKGQVFKTKLLFLVDEDTNAFGKIIDGFRMPKSTTEEKELRRQAIEDATKYATEIPFQVMETAFKSMEVMQTMVKEGLPSSLSDAAVGVLCARTAVIGAYFNVKINAKDLKDRNFAKEIIAKADKIYNETLRVEKEVIEFVNSKM</sequence>
<evidence type="ECO:0000256" key="19">
    <source>
        <dbReference type="ARBA" id="ARBA00030029"/>
    </source>
</evidence>
<dbReference type="InterPro" id="IPR037064">
    <property type="entry name" value="Formiminotransferase_N_sf"/>
</dbReference>
<dbReference type="InterPro" id="IPR036178">
    <property type="entry name" value="Formintransfe-cycloase-like_sf"/>
</dbReference>
<evidence type="ECO:0000313" key="23">
    <source>
        <dbReference type="Proteomes" id="UP000623301"/>
    </source>
</evidence>
<keyword evidence="10 22" id="KW-0808">Transferase</keyword>
<dbReference type="Pfam" id="PF02971">
    <property type="entry name" value="FTCD"/>
    <property type="match status" value="1"/>
</dbReference>
<evidence type="ECO:0000256" key="11">
    <source>
        <dbReference type="ARBA" id="ARBA00022808"/>
    </source>
</evidence>
<dbReference type="Gene3D" id="1.20.120.680">
    <property type="entry name" value="Formiminotetrahydrofolate cyclodeaminase monomer, up-and-down helical bundle"/>
    <property type="match status" value="1"/>
</dbReference>
<feature type="domain" description="Formiminotransferase N-terminal subdomain" evidence="21">
    <location>
        <begin position="4"/>
        <end position="184"/>
    </location>
</feature>
<dbReference type="EC" id="2.1.2.5" evidence="6"/>
<evidence type="ECO:0000256" key="2">
    <source>
        <dbReference type="ARBA" id="ARBA00004555"/>
    </source>
</evidence>
<comment type="pathway">
    <text evidence="3">Amino-acid degradation; L-histidine degradation into L-glutamate; L-glutamate from N-formimidoyl-L-glutamate (transferase route): step 1/1.</text>
</comment>
<evidence type="ECO:0000256" key="7">
    <source>
        <dbReference type="ARBA" id="ARBA00012998"/>
    </source>
</evidence>
<dbReference type="SMART" id="SM01221">
    <property type="entry name" value="FTCD"/>
    <property type="match status" value="1"/>
</dbReference>
<evidence type="ECO:0000256" key="10">
    <source>
        <dbReference type="ARBA" id="ARBA00022679"/>
    </source>
</evidence>
<evidence type="ECO:0000256" key="12">
    <source>
        <dbReference type="ARBA" id="ARBA00022954"/>
    </source>
</evidence>
<dbReference type="InterPro" id="IPR012886">
    <property type="entry name" value="Formiminotransferase_N"/>
</dbReference>
<evidence type="ECO:0000256" key="16">
    <source>
        <dbReference type="ARBA" id="ARBA00023268"/>
    </source>
</evidence>
<evidence type="ECO:0000256" key="14">
    <source>
        <dbReference type="ARBA" id="ARBA00023212"/>
    </source>
</evidence>
<evidence type="ECO:0000256" key="9">
    <source>
        <dbReference type="ARBA" id="ARBA00022490"/>
    </source>
</evidence>
<dbReference type="RefSeq" id="WP_198839980.1">
    <property type="nucleotide sequence ID" value="NZ_JAEHFJ010000001.1"/>
</dbReference>
<evidence type="ECO:0000256" key="18">
    <source>
        <dbReference type="ARBA" id="ARBA00025915"/>
    </source>
</evidence>
<dbReference type="SUPFAM" id="SSF101262">
    <property type="entry name" value="Methenyltetrahydrofolate cyclohydrolase-like"/>
    <property type="match status" value="1"/>
</dbReference>
<gene>
    <name evidence="22" type="primary">ftcD</name>
    <name evidence="22" type="ORF">JBL43_02970</name>
</gene>
<dbReference type="PANTHER" id="PTHR12234">
    <property type="entry name" value="FORMIMINOTRANSFERASE-CYCLODEAMINASE"/>
    <property type="match status" value="1"/>
</dbReference>
<dbReference type="InterPro" id="IPR004227">
    <property type="entry name" value="Formiminotransferase_cat"/>
</dbReference>
<name>A0ABS0WMJ1_9FLAO</name>
<accession>A0ABS0WMJ1</accession>
<evidence type="ECO:0000256" key="5">
    <source>
        <dbReference type="ARBA" id="ARBA00010825"/>
    </source>
</evidence>
<organism evidence="22 23">
    <name type="scientific">Aureibaculum flavum</name>
    <dbReference type="NCBI Taxonomy" id="2795986"/>
    <lineage>
        <taxon>Bacteria</taxon>
        <taxon>Pseudomonadati</taxon>
        <taxon>Bacteroidota</taxon>
        <taxon>Flavobacteriia</taxon>
        <taxon>Flavobacteriales</taxon>
        <taxon>Flavobacteriaceae</taxon>
        <taxon>Aureibaculum</taxon>
    </lineage>
</organism>
<feature type="domain" description="Formiminotransferase C-terminal subdomain" evidence="20">
    <location>
        <begin position="185"/>
        <end position="350"/>
    </location>
</feature>
<dbReference type="EMBL" id="JAEHFJ010000001">
    <property type="protein sequence ID" value="MBJ2173185.1"/>
    <property type="molecule type" value="Genomic_DNA"/>
</dbReference>
<dbReference type="InterPro" id="IPR022384">
    <property type="entry name" value="FormiminoTrfase_cat_dom_sf"/>
</dbReference>
<comment type="subunit">
    <text evidence="18">Homooctamer, including four polyglutamate binding sites. The subunits are arranged as a tetramer of dimers, and form a planar ring-shaped structure.</text>
</comment>
<comment type="similarity">
    <text evidence="4">In the N-terminal section; belongs to the formiminotransferase family.</text>
</comment>
<keyword evidence="9" id="KW-0963">Cytoplasm</keyword>
<evidence type="ECO:0000313" key="22">
    <source>
        <dbReference type="EMBL" id="MBJ2173185.1"/>
    </source>
</evidence>
<evidence type="ECO:0000256" key="17">
    <source>
        <dbReference type="ARBA" id="ARBA00025506"/>
    </source>
</evidence>
<keyword evidence="14" id="KW-0206">Cytoskeleton</keyword>
<evidence type="ECO:0000256" key="15">
    <source>
        <dbReference type="ARBA" id="ARBA00023239"/>
    </source>
</evidence>
<dbReference type="GO" id="GO:0030409">
    <property type="term" value="F:glutamate formimidoyltransferase activity"/>
    <property type="evidence" value="ECO:0007669"/>
    <property type="project" value="UniProtKB-EC"/>
</dbReference>
<keyword evidence="15" id="KW-0456">Lyase</keyword>
<dbReference type="PANTHER" id="PTHR12234:SF0">
    <property type="entry name" value="FORMIMIDOYLTRANSFERASE-CYCLODEAMINASE"/>
    <property type="match status" value="1"/>
</dbReference>
<keyword evidence="13" id="KW-0333">Golgi apparatus</keyword>
<comment type="caution">
    <text evidence="22">The sequence shown here is derived from an EMBL/GenBank/DDBJ whole genome shotgun (WGS) entry which is preliminary data.</text>
</comment>
<dbReference type="InterPro" id="IPR013802">
    <property type="entry name" value="Formiminotransferase_C"/>
</dbReference>
<proteinExistence type="inferred from homology"/>
<comment type="similarity">
    <text evidence="5">In the C-terminal section; belongs to the cyclodeaminase/cyclohydrolase family.</text>
</comment>
<dbReference type="Proteomes" id="UP000623301">
    <property type="component" value="Unassembled WGS sequence"/>
</dbReference>
<reference evidence="22 23" key="1">
    <citation type="submission" date="2020-12" db="EMBL/GenBank/DDBJ databases">
        <title>Aureibaculum luteum sp. nov. and Aureibaculum flavum sp. nov., novel members of the family Flavobacteriaceae isolated from Antarctic intertidal sediments.</title>
        <authorList>
            <person name="He X."/>
            <person name="Zhang X."/>
        </authorList>
    </citation>
    <scope>NUCLEOTIDE SEQUENCE [LARGE SCALE GENOMIC DNA]</scope>
    <source>
        <strain evidence="22 23">A20</strain>
    </source>
</reference>
<evidence type="ECO:0000256" key="8">
    <source>
        <dbReference type="ARBA" id="ARBA00017787"/>
    </source>
</evidence>
<dbReference type="SUPFAM" id="SSF55116">
    <property type="entry name" value="Formiminotransferase domain of formiminotransferase-cyclodeaminase"/>
    <property type="match status" value="2"/>
</dbReference>
<protein>
    <recommendedName>
        <fullName evidence="8">Formimidoyltransferase-cyclodeaminase</fullName>
        <ecNumber evidence="6">2.1.2.5</ecNumber>
        <ecNumber evidence="7">4.3.1.4</ecNumber>
    </recommendedName>
    <alternativeName>
        <fullName evidence="19">Formiminotransferase-cyclodeaminase</fullName>
    </alternativeName>
</protein>
<keyword evidence="11" id="KW-0369">Histidine metabolism</keyword>
<dbReference type="Pfam" id="PF07837">
    <property type="entry name" value="FTCD_N"/>
    <property type="match status" value="1"/>
</dbReference>
<evidence type="ECO:0000256" key="6">
    <source>
        <dbReference type="ARBA" id="ARBA00012252"/>
    </source>
</evidence>
<dbReference type="InterPro" id="IPR037070">
    <property type="entry name" value="Formiminotransferase_C_sf"/>
</dbReference>
<evidence type="ECO:0000256" key="1">
    <source>
        <dbReference type="ARBA" id="ARBA00004114"/>
    </source>
</evidence>
<dbReference type="Gene3D" id="3.30.70.670">
    <property type="entry name" value="Formiminotransferase, C-terminal subdomain"/>
    <property type="match status" value="1"/>
</dbReference>
<keyword evidence="23" id="KW-1185">Reference proteome</keyword>
<keyword evidence="12" id="KW-0290">Folate-binding</keyword>
<dbReference type="EC" id="4.3.1.4" evidence="7"/>
<evidence type="ECO:0000256" key="4">
    <source>
        <dbReference type="ARBA" id="ARBA00008297"/>
    </source>
</evidence>
<evidence type="ECO:0000256" key="3">
    <source>
        <dbReference type="ARBA" id="ARBA00005082"/>
    </source>
</evidence>
<comment type="function">
    <text evidence="17">Folate-dependent enzyme, that displays both transferase and deaminase activity. Serves to channel one-carbon units from formiminoglutamate to the folate pool.</text>
</comment>
<evidence type="ECO:0000259" key="20">
    <source>
        <dbReference type="SMART" id="SM01221"/>
    </source>
</evidence>
<dbReference type="InterPro" id="IPR051623">
    <property type="entry name" value="FTCD"/>
</dbReference>
<evidence type="ECO:0000259" key="21">
    <source>
        <dbReference type="SMART" id="SM01222"/>
    </source>
</evidence>
<dbReference type="Gene3D" id="3.30.990.10">
    <property type="entry name" value="Formiminotransferase, N-terminal subdomain"/>
    <property type="match status" value="1"/>
</dbReference>
<keyword evidence="16" id="KW-0511">Multifunctional enzyme</keyword>
<dbReference type="NCBIfam" id="TIGR02024">
    <property type="entry name" value="FtcD"/>
    <property type="match status" value="1"/>
</dbReference>
<dbReference type="SMART" id="SM01222">
    <property type="entry name" value="FTCD_N"/>
    <property type="match status" value="1"/>
</dbReference>
<dbReference type="InterPro" id="IPR007044">
    <property type="entry name" value="Cyclodeamin/CycHdrlase"/>
</dbReference>